<evidence type="ECO:0000256" key="1">
    <source>
        <dbReference type="ARBA" id="ARBA00001974"/>
    </source>
</evidence>
<name>A0AAE3IFY6_9EURY</name>
<keyword evidence="7" id="KW-1015">Disulfide bond</keyword>
<dbReference type="InterPro" id="IPR004099">
    <property type="entry name" value="Pyr_nucl-diS_OxRdtase_dimer"/>
</dbReference>
<dbReference type="Gene3D" id="3.50.50.60">
    <property type="entry name" value="FAD/NAD(P)-binding domain"/>
    <property type="match status" value="2"/>
</dbReference>
<protein>
    <submittedName>
        <fullName evidence="13">NAD(P)/FAD-dependent oxidoreductase</fullName>
    </submittedName>
</protein>
<keyword evidence="4 9" id="KW-0274">FAD</keyword>
<evidence type="ECO:0000313" key="12">
    <source>
        <dbReference type="EMBL" id="MCU4718628.1"/>
    </source>
</evidence>
<keyword evidence="14" id="KW-1185">Reference proteome</keyword>
<dbReference type="PROSITE" id="PS00076">
    <property type="entry name" value="PYRIDINE_REDOX_1"/>
    <property type="match status" value="1"/>
</dbReference>
<evidence type="ECO:0000256" key="2">
    <source>
        <dbReference type="ARBA" id="ARBA00007532"/>
    </source>
</evidence>
<dbReference type="Proteomes" id="UP001208186">
    <property type="component" value="Unassembled WGS sequence"/>
</dbReference>
<dbReference type="PRINTS" id="PR00411">
    <property type="entry name" value="PNDRDTASEI"/>
</dbReference>
<evidence type="ECO:0000313" key="13">
    <source>
        <dbReference type="EMBL" id="MCU4727685.1"/>
    </source>
</evidence>
<evidence type="ECO:0000256" key="5">
    <source>
        <dbReference type="ARBA" id="ARBA00022857"/>
    </source>
</evidence>
<keyword evidence="6 9" id="KW-0560">Oxidoreductase</keyword>
<dbReference type="SUPFAM" id="SSF51905">
    <property type="entry name" value="FAD/NAD(P)-binding domain"/>
    <property type="match status" value="1"/>
</dbReference>
<dbReference type="SUPFAM" id="SSF55424">
    <property type="entry name" value="FAD/NAD-linked reductases, dimerisation (C-terminal) domain"/>
    <property type="match status" value="1"/>
</dbReference>
<dbReference type="AlphaFoldDB" id="A0AAE3IFY6"/>
<evidence type="ECO:0000256" key="8">
    <source>
        <dbReference type="ARBA" id="ARBA00023284"/>
    </source>
</evidence>
<evidence type="ECO:0000256" key="4">
    <source>
        <dbReference type="ARBA" id="ARBA00022827"/>
    </source>
</evidence>
<dbReference type="EMBL" id="JAOPKD010000012">
    <property type="protein sequence ID" value="MCU4727685.1"/>
    <property type="molecule type" value="Genomic_DNA"/>
</dbReference>
<reference evidence="13" key="1">
    <citation type="submission" date="2023-02" db="EMBL/GenBank/DDBJ databases">
        <title>Enrichment on poylsaccharides allowed isolation of novel metabolic and taxonomic groups of Haloarchaea.</title>
        <authorList>
            <person name="Sorokin D.Y."/>
            <person name="Elcheninov A.G."/>
            <person name="Khizhniak T.V."/>
            <person name="Kolganova T.V."/>
            <person name="Kublanov I.V."/>
        </authorList>
    </citation>
    <scope>NUCLEOTIDE SEQUENCE</scope>
    <source>
        <strain evidence="12 14">HArc-curdl5-1</strain>
        <strain evidence="13">HArc-curdl7</strain>
    </source>
</reference>
<evidence type="ECO:0000259" key="11">
    <source>
        <dbReference type="Pfam" id="PF07992"/>
    </source>
</evidence>
<keyword evidence="5" id="KW-0521">NADP</keyword>
<dbReference type="Pfam" id="PF02852">
    <property type="entry name" value="Pyr_redox_dim"/>
    <property type="match status" value="1"/>
</dbReference>
<dbReference type="PANTHER" id="PTHR43014">
    <property type="entry name" value="MERCURIC REDUCTASE"/>
    <property type="match status" value="1"/>
</dbReference>
<comment type="caution">
    <text evidence="13">The sequence shown here is derived from an EMBL/GenBank/DDBJ whole genome shotgun (WGS) entry which is preliminary data.</text>
</comment>
<dbReference type="RefSeq" id="WP_315909382.1">
    <property type="nucleotide sequence ID" value="NZ_JAOPKC010000013.1"/>
</dbReference>
<gene>
    <name evidence="13" type="ORF">OB914_11980</name>
    <name evidence="12" type="ORF">OB916_11205</name>
</gene>
<feature type="domain" description="FAD/NAD(P)-binding" evidence="11">
    <location>
        <begin position="4"/>
        <end position="325"/>
    </location>
</feature>
<evidence type="ECO:0000256" key="3">
    <source>
        <dbReference type="ARBA" id="ARBA00022630"/>
    </source>
</evidence>
<dbReference type="InterPro" id="IPR016156">
    <property type="entry name" value="FAD/NAD-linked_Rdtase_dimer_sf"/>
</dbReference>
<evidence type="ECO:0000259" key="10">
    <source>
        <dbReference type="Pfam" id="PF02852"/>
    </source>
</evidence>
<evidence type="ECO:0000256" key="6">
    <source>
        <dbReference type="ARBA" id="ARBA00023002"/>
    </source>
</evidence>
<dbReference type="InterPro" id="IPR023753">
    <property type="entry name" value="FAD/NAD-binding_dom"/>
</dbReference>
<proteinExistence type="inferred from homology"/>
<dbReference type="Proteomes" id="UP001209746">
    <property type="component" value="Unassembled WGS sequence"/>
</dbReference>
<organism evidence="13 15">
    <name type="scientific">Halapricum hydrolyticum</name>
    <dbReference type="NCBI Taxonomy" id="2979991"/>
    <lineage>
        <taxon>Archaea</taxon>
        <taxon>Methanobacteriati</taxon>
        <taxon>Methanobacteriota</taxon>
        <taxon>Stenosarchaea group</taxon>
        <taxon>Halobacteria</taxon>
        <taxon>Halobacteriales</taxon>
        <taxon>Haloarculaceae</taxon>
        <taxon>Halapricum</taxon>
    </lineage>
</organism>
<evidence type="ECO:0000256" key="7">
    <source>
        <dbReference type="ARBA" id="ARBA00023157"/>
    </source>
</evidence>
<evidence type="ECO:0000313" key="14">
    <source>
        <dbReference type="Proteomes" id="UP001208186"/>
    </source>
</evidence>
<dbReference type="PRINTS" id="PR00368">
    <property type="entry name" value="FADPNR"/>
</dbReference>
<evidence type="ECO:0000256" key="9">
    <source>
        <dbReference type="RuleBase" id="RU003691"/>
    </source>
</evidence>
<dbReference type="EMBL" id="JAOPKC010000013">
    <property type="protein sequence ID" value="MCU4718628.1"/>
    <property type="molecule type" value="Genomic_DNA"/>
</dbReference>
<evidence type="ECO:0000313" key="15">
    <source>
        <dbReference type="Proteomes" id="UP001209746"/>
    </source>
</evidence>
<dbReference type="InterPro" id="IPR012999">
    <property type="entry name" value="Pyr_OxRdtase_I_AS"/>
</dbReference>
<dbReference type="PANTHER" id="PTHR43014:SF5">
    <property type="entry name" value="GLUTATHIONE REDUCTASE (NADPH)"/>
    <property type="match status" value="1"/>
</dbReference>
<comment type="cofactor">
    <cofactor evidence="1">
        <name>FAD</name>
        <dbReference type="ChEBI" id="CHEBI:57692"/>
    </cofactor>
</comment>
<dbReference type="Pfam" id="PF07992">
    <property type="entry name" value="Pyr_redox_2"/>
    <property type="match status" value="1"/>
</dbReference>
<accession>A0AAE3IFY6</accession>
<dbReference type="Gene3D" id="3.30.390.30">
    <property type="match status" value="1"/>
</dbReference>
<dbReference type="InterPro" id="IPR036188">
    <property type="entry name" value="FAD/NAD-bd_sf"/>
</dbReference>
<comment type="similarity">
    <text evidence="2 9">Belongs to the class-I pyridine nucleotide-disulfide oxidoreductase family.</text>
</comment>
<dbReference type="GO" id="GO:0016668">
    <property type="term" value="F:oxidoreductase activity, acting on a sulfur group of donors, NAD(P) as acceptor"/>
    <property type="evidence" value="ECO:0007669"/>
    <property type="project" value="InterPro"/>
</dbReference>
<sequence>MSTHVAIIGAYGSAGSAVARQLADDPEIELTLIDDGDPGGGLCILRGCMPSKEVISAAKHRFAARRDDRLVGDLPEVDLERTVERKNEHTSSWAGHRRSSIESLAERETVELVRETATFVDDRVIEVGDRTIEPDYVVIATGSTPNVPPIDGIESVPVNTSADVLDATEFGDSAVVLGLGYIGLELAPYLSEAGGMDVTAIDILPELLPEADDGFGEELADYYREEFDMDVLLDAQASHVEETDDGGVRVTVEVDGETEVVEADQLFSFTGRKPALDRLGVENTSLSPGEEWVEDTMQAGDDERVFVVGDVNGREPILHVAKEQAATAATNIQAHREGDALTEHDSIHHHVIFSGLARLPFARVGHSADAAEEAGLDYVAVDSRAENDGVFKAKDASEGWARLVVAPDGTVLGYQGLHYHADAMAKTMQLAVEMELDVREIPDRAYHPTTPEILDALFRKATEKLAERDEATATQ</sequence>
<keyword evidence="8 9" id="KW-0676">Redox-active center</keyword>
<keyword evidence="3 9" id="KW-0285">Flavoprotein</keyword>
<feature type="domain" description="Pyridine nucleotide-disulphide oxidoreductase dimerisation" evidence="10">
    <location>
        <begin position="358"/>
        <end position="454"/>
    </location>
</feature>